<organism evidence="5 6">
    <name type="scientific">Brachionus plicatilis</name>
    <name type="common">Marine rotifer</name>
    <name type="synonym">Brachionus muelleri</name>
    <dbReference type="NCBI Taxonomy" id="10195"/>
    <lineage>
        <taxon>Eukaryota</taxon>
        <taxon>Metazoa</taxon>
        <taxon>Spiralia</taxon>
        <taxon>Gnathifera</taxon>
        <taxon>Rotifera</taxon>
        <taxon>Eurotatoria</taxon>
        <taxon>Monogononta</taxon>
        <taxon>Pseudotrocha</taxon>
        <taxon>Ploima</taxon>
        <taxon>Brachionidae</taxon>
        <taxon>Brachionus</taxon>
    </lineage>
</organism>
<dbReference type="AlphaFoldDB" id="A0A3M7RRG7"/>
<keyword evidence="2" id="KW-0040">ANK repeat</keyword>
<proteinExistence type="predicted"/>
<dbReference type="PANTHER" id="PTHR14491:SF7">
    <property type="entry name" value="SOSONDOWAH, ISOFORM G"/>
    <property type="match status" value="1"/>
</dbReference>
<accession>A0A3M7RRG7</accession>
<evidence type="ECO:0000313" key="6">
    <source>
        <dbReference type="Proteomes" id="UP000276133"/>
    </source>
</evidence>
<evidence type="ECO:0000259" key="4">
    <source>
        <dbReference type="Pfam" id="PF25877"/>
    </source>
</evidence>
<evidence type="ECO:0000256" key="3">
    <source>
        <dbReference type="SAM" id="MobiDB-lite"/>
    </source>
</evidence>
<dbReference type="STRING" id="10195.A0A3M7RRG7"/>
<reference evidence="5 6" key="1">
    <citation type="journal article" date="2018" name="Sci. Rep.">
        <title>Genomic signatures of local adaptation to the degree of environmental predictability in rotifers.</title>
        <authorList>
            <person name="Franch-Gras L."/>
            <person name="Hahn C."/>
            <person name="Garcia-Roger E.M."/>
            <person name="Carmona M.J."/>
            <person name="Serra M."/>
            <person name="Gomez A."/>
        </authorList>
    </citation>
    <scope>NUCLEOTIDE SEQUENCE [LARGE SCALE GENOMIC DNA]</scope>
    <source>
        <strain evidence="5">HYR1</strain>
    </source>
</reference>
<feature type="domain" description="SOWAHA-C winged helix-turn-helix" evidence="4">
    <location>
        <begin position="11"/>
        <end position="84"/>
    </location>
</feature>
<dbReference type="Proteomes" id="UP000276133">
    <property type="component" value="Unassembled WGS sequence"/>
</dbReference>
<keyword evidence="1" id="KW-0677">Repeat</keyword>
<feature type="region of interest" description="Disordered" evidence="3">
    <location>
        <begin position="108"/>
        <end position="137"/>
    </location>
</feature>
<evidence type="ECO:0000256" key="2">
    <source>
        <dbReference type="ARBA" id="ARBA00023043"/>
    </source>
</evidence>
<comment type="caution">
    <text evidence="5">The sequence shown here is derived from an EMBL/GenBank/DDBJ whole genome shotgun (WGS) entry which is preliminary data.</text>
</comment>
<evidence type="ECO:0000313" key="5">
    <source>
        <dbReference type="EMBL" id="RNA26163.1"/>
    </source>
</evidence>
<dbReference type="OrthoDB" id="60433at2759"/>
<evidence type="ECO:0000256" key="1">
    <source>
        <dbReference type="ARBA" id="ARBA00022737"/>
    </source>
</evidence>
<dbReference type="PANTHER" id="PTHR14491">
    <property type="entry name" value="SOSONDOWAH, ISOFORM G"/>
    <property type="match status" value="1"/>
</dbReference>
<dbReference type="Pfam" id="PF25877">
    <property type="entry name" value="WHD_SOWAH"/>
    <property type="match status" value="1"/>
</dbReference>
<feature type="compositionally biased region" description="Low complexity" evidence="3">
    <location>
        <begin position="121"/>
        <end position="137"/>
    </location>
</feature>
<dbReference type="EMBL" id="REGN01002787">
    <property type="protein sequence ID" value="RNA26163.1"/>
    <property type="molecule type" value="Genomic_DNA"/>
</dbReference>
<keyword evidence="6" id="KW-1185">Reference proteome</keyword>
<gene>
    <name evidence="5" type="ORF">BpHYR1_027623</name>
</gene>
<protein>
    <submittedName>
        <fullName evidence="5">Ankyrin repeat domain-containing SOWAHB isoform X1</fullName>
    </submittedName>
</protein>
<dbReference type="InterPro" id="IPR058889">
    <property type="entry name" value="WHD_SOWAHA-C"/>
</dbReference>
<name>A0A3M7RRG7_BRAPC</name>
<sequence length="311" mass="35504">MMDDNKKSPIELNLCSVKEFLWSKGGKCQYSELFDHFRGSITESEHDDKFQEFISNIAVKKYDESNDEWICLKKKFQDPANAHSGFFASTFQKTKNNLSKLSNKAFMKDKENKMNTSGTNLSASDSSPRRSSSLMSLGYVESEETEPSAKIGMSQSMQSLNSTIVDEQTKSVKEQARELNRKNTESELKLRGQNMSESKLSLGKSGARLNKHVEVEYFDFSDPQPCEKEWILVCSSGDYMQIAKLLFKQPYLAQKKDPFNTVVHWACKYGNLDLLKLVASTLENDNKTNPKALRINHLINTRTVSLYLFFN</sequence>